<comment type="caution">
    <text evidence="1">The sequence shown here is derived from an EMBL/GenBank/DDBJ whole genome shotgun (WGS) entry which is preliminary data.</text>
</comment>
<sequence>MDNLIPCFQPSAIAKTVSEVLGQESIAQEHLAARSPLKSLDLNCHVRENFDDSSEDIPRVYSNLSQNTPVGVAEQLSRSDSTPVADLQQLCISTSTRVVAQQQPSIPCTPLAGQQQPSSVTPVEAQQSSSSSSTPVSVSEQSHSIVGEKKDELKATYVAHGFELTGYVVVIGKLGAIESTHVVIGSHTYNLPGRGSLLRAVDICFKCIVALHKTFPRASTEVWSFFETEVYKVRSGPDPSLSELVGKIEMFIKSKKQAEAAKALSSNRASSSSISS</sequence>
<dbReference type="EMBL" id="CM056744">
    <property type="protein sequence ID" value="KAJ8666448.1"/>
    <property type="molecule type" value="Genomic_DNA"/>
</dbReference>
<gene>
    <name evidence="1" type="ORF">QAD02_008110</name>
</gene>
<protein>
    <submittedName>
        <fullName evidence="1">Uncharacterized protein</fullName>
    </submittedName>
</protein>
<name>A0ACC2N665_9HYME</name>
<proteinExistence type="predicted"/>
<accession>A0ACC2N665</accession>
<keyword evidence="2" id="KW-1185">Reference proteome</keyword>
<evidence type="ECO:0000313" key="2">
    <source>
        <dbReference type="Proteomes" id="UP001239111"/>
    </source>
</evidence>
<dbReference type="Proteomes" id="UP001239111">
    <property type="component" value="Chromosome 4"/>
</dbReference>
<reference evidence="1" key="1">
    <citation type="submission" date="2023-04" db="EMBL/GenBank/DDBJ databases">
        <title>A chromosome-level genome assembly of the parasitoid wasp Eretmocerus hayati.</title>
        <authorList>
            <person name="Zhong Y."/>
            <person name="Liu S."/>
            <person name="Liu Y."/>
        </authorList>
    </citation>
    <scope>NUCLEOTIDE SEQUENCE</scope>
    <source>
        <strain evidence="1">ZJU_SS_LIU_2023</strain>
    </source>
</reference>
<organism evidence="1 2">
    <name type="scientific">Eretmocerus hayati</name>
    <dbReference type="NCBI Taxonomy" id="131215"/>
    <lineage>
        <taxon>Eukaryota</taxon>
        <taxon>Metazoa</taxon>
        <taxon>Ecdysozoa</taxon>
        <taxon>Arthropoda</taxon>
        <taxon>Hexapoda</taxon>
        <taxon>Insecta</taxon>
        <taxon>Pterygota</taxon>
        <taxon>Neoptera</taxon>
        <taxon>Endopterygota</taxon>
        <taxon>Hymenoptera</taxon>
        <taxon>Apocrita</taxon>
        <taxon>Proctotrupomorpha</taxon>
        <taxon>Chalcidoidea</taxon>
        <taxon>Aphelinidae</taxon>
        <taxon>Aphelininae</taxon>
        <taxon>Eretmocerus</taxon>
    </lineage>
</organism>
<evidence type="ECO:0000313" key="1">
    <source>
        <dbReference type="EMBL" id="KAJ8666448.1"/>
    </source>
</evidence>